<feature type="region of interest" description="Disordered" evidence="3">
    <location>
        <begin position="1"/>
        <end position="161"/>
    </location>
</feature>
<dbReference type="SUPFAM" id="SSF54160">
    <property type="entry name" value="Chromo domain-like"/>
    <property type="match status" value="1"/>
</dbReference>
<dbReference type="EMBL" id="CARXXK010000002">
    <property type="protein sequence ID" value="CAI6360032.1"/>
    <property type="molecule type" value="Genomic_DNA"/>
</dbReference>
<dbReference type="CDD" id="cd00034">
    <property type="entry name" value="CSD"/>
    <property type="match status" value="1"/>
</dbReference>
<dbReference type="GO" id="GO:0005694">
    <property type="term" value="C:chromosome"/>
    <property type="evidence" value="ECO:0007669"/>
    <property type="project" value="UniProtKB-ARBA"/>
</dbReference>
<dbReference type="InterPro" id="IPR008251">
    <property type="entry name" value="Chromo_shadow_dom"/>
</dbReference>
<dbReference type="GO" id="GO:0005634">
    <property type="term" value="C:nucleus"/>
    <property type="evidence" value="ECO:0007669"/>
    <property type="project" value="UniProtKB-SubCell"/>
</dbReference>
<dbReference type="AlphaFoldDB" id="A0AAV0WWW3"/>
<comment type="caution">
    <text evidence="5">The sequence shown here is derived from an EMBL/GenBank/DDBJ whole genome shotgun (WGS) entry which is preliminary data.</text>
</comment>
<gene>
    <name evidence="5" type="ORF">MEUPH1_LOCUS15377</name>
</gene>
<feature type="compositionally biased region" description="Basic residues" evidence="3">
    <location>
        <begin position="128"/>
        <end position="143"/>
    </location>
</feature>
<accession>A0AAV0WWW3</accession>
<evidence type="ECO:0000313" key="6">
    <source>
        <dbReference type="Proteomes" id="UP001160148"/>
    </source>
</evidence>
<keyword evidence="2" id="KW-0539">Nucleus</keyword>
<evidence type="ECO:0000313" key="5">
    <source>
        <dbReference type="EMBL" id="CAI6360032.1"/>
    </source>
</evidence>
<protein>
    <recommendedName>
        <fullName evidence="4">Chromo shadow domain-containing protein</fullName>
    </recommendedName>
</protein>
<organism evidence="5 6">
    <name type="scientific">Macrosiphum euphorbiae</name>
    <name type="common">potato aphid</name>
    <dbReference type="NCBI Taxonomy" id="13131"/>
    <lineage>
        <taxon>Eukaryota</taxon>
        <taxon>Metazoa</taxon>
        <taxon>Ecdysozoa</taxon>
        <taxon>Arthropoda</taxon>
        <taxon>Hexapoda</taxon>
        <taxon>Insecta</taxon>
        <taxon>Pterygota</taxon>
        <taxon>Neoptera</taxon>
        <taxon>Paraneoptera</taxon>
        <taxon>Hemiptera</taxon>
        <taxon>Sternorrhyncha</taxon>
        <taxon>Aphidomorpha</taxon>
        <taxon>Aphidoidea</taxon>
        <taxon>Aphididae</taxon>
        <taxon>Macrosiphini</taxon>
        <taxon>Macrosiphum</taxon>
    </lineage>
</organism>
<feature type="domain" description="Chromo shadow" evidence="4">
    <location>
        <begin position="200"/>
        <end position="262"/>
    </location>
</feature>
<keyword evidence="6" id="KW-1185">Reference proteome</keyword>
<evidence type="ECO:0000256" key="1">
    <source>
        <dbReference type="ARBA" id="ARBA00004123"/>
    </source>
</evidence>
<dbReference type="Pfam" id="PF01393">
    <property type="entry name" value="Chromo_shadow"/>
    <property type="match status" value="1"/>
</dbReference>
<evidence type="ECO:0000259" key="4">
    <source>
        <dbReference type="SMART" id="SM00300"/>
    </source>
</evidence>
<sequence>MSNDQQIIVPANHTDDFSTEQPPKFDAAACLVQPPPNDEAEMMNAVMSSNDDDAAAADPAPLIKDDAAGPAPPPNNDAGPSSPPNIDVGLASPSKEDAIPAPPPKEDAMPAPPPKNGVNTARPSFKTHVPKRSNFRNKARPRSYNRPGCSREYGSAATGGNGSRVNIKKEIKHETIDLGNDIYFYDDNNKPILVRGPAKVGFDRGLAPDFIVGATDVDGKLKFLMAWKNSEIADLLDAREVYEKAPQIAIKFFEARLRYCRVTD</sequence>
<dbReference type="SMART" id="SM00300">
    <property type="entry name" value="ChSh"/>
    <property type="match status" value="1"/>
</dbReference>
<feature type="compositionally biased region" description="Basic and acidic residues" evidence="3">
    <location>
        <begin position="94"/>
        <end position="108"/>
    </location>
</feature>
<name>A0AAV0WWW3_9HEMI</name>
<evidence type="ECO:0000256" key="2">
    <source>
        <dbReference type="ARBA" id="ARBA00023242"/>
    </source>
</evidence>
<dbReference type="InterPro" id="IPR016197">
    <property type="entry name" value="Chromo-like_dom_sf"/>
</dbReference>
<proteinExistence type="predicted"/>
<reference evidence="5 6" key="1">
    <citation type="submission" date="2023-01" db="EMBL/GenBank/DDBJ databases">
        <authorList>
            <person name="Whitehead M."/>
        </authorList>
    </citation>
    <scope>NUCLEOTIDE SEQUENCE [LARGE SCALE GENOMIC DNA]</scope>
</reference>
<dbReference type="Proteomes" id="UP001160148">
    <property type="component" value="Unassembled WGS sequence"/>
</dbReference>
<comment type="subcellular location">
    <subcellularLocation>
        <location evidence="1">Nucleus</location>
    </subcellularLocation>
</comment>
<dbReference type="Gene3D" id="2.40.50.40">
    <property type="match status" value="1"/>
</dbReference>
<evidence type="ECO:0000256" key="3">
    <source>
        <dbReference type="SAM" id="MobiDB-lite"/>
    </source>
</evidence>